<dbReference type="SUPFAM" id="SSF53067">
    <property type="entry name" value="Actin-like ATPase domain"/>
    <property type="match status" value="1"/>
</dbReference>
<feature type="non-terminal residue" evidence="6">
    <location>
        <position position="72"/>
    </location>
</feature>
<dbReference type="OrthoDB" id="8878430at2759"/>
<dbReference type="EC" id="2.7.1.-" evidence="4"/>
<dbReference type="GO" id="GO:0005739">
    <property type="term" value="C:mitochondrion"/>
    <property type="evidence" value="ECO:0007669"/>
    <property type="project" value="TreeGrafter"/>
</dbReference>
<comment type="similarity">
    <text evidence="4">Belongs to the hexokinase family.</text>
</comment>
<dbReference type="PANTHER" id="PTHR19443">
    <property type="entry name" value="HEXOKINASE"/>
    <property type="match status" value="1"/>
</dbReference>
<dbReference type="InterPro" id="IPR022672">
    <property type="entry name" value="Hexokinase_N"/>
</dbReference>
<dbReference type="GO" id="GO:0005536">
    <property type="term" value="F:D-glucose binding"/>
    <property type="evidence" value="ECO:0007669"/>
    <property type="project" value="InterPro"/>
</dbReference>
<comment type="catalytic activity">
    <reaction evidence="3">
        <text>D-glucose + ATP = D-glucose 6-phosphate + ADP + H(+)</text>
        <dbReference type="Rhea" id="RHEA:17825"/>
        <dbReference type="ChEBI" id="CHEBI:4167"/>
        <dbReference type="ChEBI" id="CHEBI:15378"/>
        <dbReference type="ChEBI" id="CHEBI:30616"/>
        <dbReference type="ChEBI" id="CHEBI:61548"/>
        <dbReference type="ChEBI" id="CHEBI:456216"/>
        <dbReference type="EC" id="2.7.1.1"/>
    </reaction>
    <physiologicalReaction direction="left-to-right" evidence="3">
        <dbReference type="Rhea" id="RHEA:17826"/>
    </physiologicalReaction>
</comment>
<dbReference type="GO" id="GO:0008865">
    <property type="term" value="F:fructokinase activity"/>
    <property type="evidence" value="ECO:0007669"/>
    <property type="project" value="TreeGrafter"/>
</dbReference>
<dbReference type="GO" id="GO:0005829">
    <property type="term" value="C:cytosol"/>
    <property type="evidence" value="ECO:0007669"/>
    <property type="project" value="TreeGrafter"/>
</dbReference>
<comment type="caution">
    <text evidence="6">The sequence shown here is derived from an EMBL/GenBank/DDBJ whole genome shotgun (WGS) entry which is preliminary data.</text>
</comment>
<dbReference type="GO" id="GO:0006096">
    <property type="term" value="P:glycolytic process"/>
    <property type="evidence" value="ECO:0007669"/>
    <property type="project" value="UniProtKB-KW"/>
</dbReference>
<sequence>MTLENRPPAPDACAFCSQVDKYLYHMRLSDEALHDISNRFLIEMEQGLRKDTNPTSSVKMLPTFVRSTPDGT</sequence>
<gene>
    <name evidence="6" type="ORF">scyTo_0022058</name>
</gene>
<protein>
    <recommendedName>
        <fullName evidence="4">Phosphotransferase</fullName>
        <ecNumber evidence="4">2.7.1.-</ecNumber>
    </recommendedName>
</protein>
<organism evidence="6 7">
    <name type="scientific">Scyliorhinus torazame</name>
    <name type="common">Cloudy catshark</name>
    <name type="synonym">Catulus torazame</name>
    <dbReference type="NCBI Taxonomy" id="75743"/>
    <lineage>
        <taxon>Eukaryota</taxon>
        <taxon>Metazoa</taxon>
        <taxon>Chordata</taxon>
        <taxon>Craniata</taxon>
        <taxon>Vertebrata</taxon>
        <taxon>Chondrichthyes</taxon>
        <taxon>Elasmobranchii</taxon>
        <taxon>Galeomorphii</taxon>
        <taxon>Galeoidea</taxon>
        <taxon>Carcharhiniformes</taxon>
        <taxon>Scyliorhinidae</taxon>
        <taxon>Scyliorhinus</taxon>
    </lineage>
</organism>
<dbReference type="OMA" id="WERVDRY"/>
<dbReference type="PANTHER" id="PTHR19443:SF4">
    <property type="entry name" value="HEXOKINASE-2"/>
    <property type="match status" value="1"/>
</dbReference>
<comment type="catalytic activity">
    <reaction evidence="2">
        <text>a D-hexose + ATP = a D-hexose 6-phosphate + ADP + H(+)</text>
        <dbReference type="Rhea" id="RHEA:22740"/>
        <dbReference type="ChEBI" id="CHEBI:4194"/>
        <dbReference type="ChEBI" id="CHEBI:15378"/>
        <dbReference type="ChEBI" id="CHEBI:30616"/>
        <dbReference type="ChEBI" id="CHEBI:229467"/>
        <dbReference type="ChEBI" id="CHEBI:456216"/>
        <dbReference type="EC" id="2.7.1.1"/>
    </reaction>
    <physiologicalReaction direction="left-to-right" evidence="2">
        <dbReference type="Rhea" id="RHEA:22741"/>
    </physiologicalReaction>
</comment>
<feature type="domain" description="Hexokinase N-terminal" evidence="5">
    <location>
        <begin position="18"/>
        <end position="72"/>
    </location>
</feature>
<keyword evidence="4" id="KW-0324">Glycolysis</keyword>
<dbReference type="GO" id="GO:0001678">
    <property type="term" value="P:intracellular glucose homeostasis"/>
    <property type="evidence" value="ECO:0007669"/>
    <property type="project" value="InterPro"/>
</dbReference>
<dbReference type="GO" id="GO:0006006">
    <property type="term" value="P:glucose metabolic process"/>
    <property type="evidence" value="ECO:0007669"/>
    <property type="project" value="TreeGrafter"/>
</dbReference>
<keyword evidence="4" id="KW-0418">Kinase</keyword>
<evidence type="ECO:0000256" key="3">
    <source>
        <dbReference type="ARBA" id="ARBA00048160"/>
    </source>
</evidence>
<evidence type="ECO:0000313" key="7">
    <source>
        <dbReference type="Proteomes" id="UP000288216"/>
    </source>
</evidence>
<dbReference type="Proteomes" id="UP000288216">
    <property type="component" value="Unassembled WGS sequence"/>
</dbReference>
<proteinExistence type="inferred from homology"/>
<dbReference type="AlphaFoldDB" id="A0A401QBB7"/>
<evidence type="ECO:0000256" key="2">
    <source>
        <dbReference type="ARBA" id="ARBA00044613"/>
    </source>
</evidence>
<evidence type="ECO:0000256" key="4">
    <source>
        <dbReference type="RuleBase" id="RU362007"/>
    </source>
</evidence>
<keyword evidence="4" id="KW-0547">Nucleotide-binding</keyword>
<dbReference type="GO" id="GO:0004340">
    <property type="term" value="F:glucokinase activity"/>
    <property type="evidence" value="ECO:0007669"/>
    <property type="project" value="TreeGrafter"/>
</dbReference>
<dbReference type="Gene3D" id="3.30.420.40">
    <property type="match status" value="1"/>
</dbReference>
<dbReference type="Pfam" id="PF00349">
    <property type="entry name" value="Hexokinase_1"/>
    <property type="match status" value="1"/>
</dbReference>
<evidence type="ECO:0000256" key="1">
    <source>
        <dbReference type="ARBA" id="ARBA00005028"/>
    </source>
</evidence>
<dbReference type="UniPathway" id="UPA00242"/>
<evidence type="ECO:0000313" key="6">
    <source>
        <dbReference type="EMBL" id="GCB82685.1"/>
    </source>
</evidence>
<accession>A0A401QBB7</accession>
<dbReference type="STRING" id="75743.A0A401QBB7"/>
<dbReference type="Gene3D" id="3.40.367.20">
    <property type="match status" value="1"/>
</dbReference>
<dbReference type="InterPro" id="IPR043129">
    <property type="entry name" value="ATPase_NBD"/>
</dbReference>
<evidence type="ECO:0000259" key="5">
    <source>
        <dbReference type="Pfam" id="PF00349"/>
    </source>
</evidence>
<name>A0A401QBB7_SCYTO</name>
<comment type="pathway">
    <text evidence="1">Carbohydrate metabolism; hexose metabolism.</text>
</comment>
<dbReference type="GO" id="GO:0005524">
    <property type="term" value="F:ATP binding"/>
    <property type="evidence" value="ECO:0007669"/>
    <property type="project" value="UniProtKB-UniRule"/>
</dbReference>
<dbReference type="EMBL" id="BFAA01021047">
    <property type="protein sequence ID" value="GCB82685.1"/>
    <property type="molecule type" value="Genomic_DNA"/>
</dbReference>
<keyword evidence="4" id="KW-0067">ATP-binding</keyword>
<keyword evidence="7" id="KW-1185">Reference proteome</keyword>
<reference evidence="6 7" key="1">
    <citation type="journal article" date="2018" name="Nat. Ecol. Evol.">
        <title>Shark genomes provide insights into elasmobranch evolution and the origin of vertebrates.</title>
        <authorList>
            <person name="Hara Y"/>
            <person name="Yamaguchi K"/>
            <person name="Onimaru K"/>
            <person name="Kadota M"/>
            <person name="Koyanagi M"/>
            <person name="Keeley SD"/>
            <person name="Tatsumi K"/>
            <person name="Tanaka K"/>
            <person name="Motone F"/>
            <person name="Kageyama Y"/>
            <person name="Nozu R"/>
            <person name="Adachi N"/>
            <person name="Nishimura O"/>
            <person name="Nakagawa R"/>
            <person name="Tanegashima C"/>
            <person name="Kiyatake I"/>
            <person name="Matsumoto R"/>
            <person name="Murakumo K"/>
            <person name="Nishida K"/>
            <person name="Terakita A"/>
            <person name="Kuratani S"/>
            <person name="Sato K"/>
            <person name="Hyodo S Kuraku.S."/>
        </authorList>
    </citation>
    <scope>NUCLEOTIDE SEQUENCE [LARGE SCALE GENOMIC DNA]</scope>
</reference>
<keyword evidence="4" id="KW-0808">Transferase</keyword>
<dbReference type="InterPro" id="IPR001312">
    <property type="entry name" value="Hexokinase"/>
</dbReference>